<evidence type="ECO:0008006" key="3">
    <source>
        <dbReference type="Google" id="ProtNLM"/>
    </source>
</evidence>
<dbReference type="PROSITE" id="PS51257">
    <property type="entry name" value="PROKAR_LIPOPROTEIN"/>
    <property type="match status" value="1"/>
</dbReference>
<dbReference type="OrthoDB" id="1430796at2"/>
<comment type="caution">
    <text evidence="1">The sequence shown here is derived from an EMBL/GenBank/DDBJ whole genome shotgun (WGS) entry which is preliminary data.</text>
</comment>
<accession>A0A2S8AET9</accession>
<dbReference type="RefSeq" id="WP_105246310.1">
    <property type="nucleotide sequence ID" value="NZ_PSZM01000028.1"/>
</dbReference>
<protein>
    <recommendedName>
        <fullName evidence="3">Lipoprotein</fullName>
    </recommendedName>
</protein>
<dbReference type="AlphaFoldDB" id="A0A2S8AET9"/>
<gene>
    <name evidence="1" type="ORF">C4S77_04275</name>
</gene>
<reference evidence="1 2" key="1">
    <citation type="submission" date="2018-02" db="EMBL/GenBank/DDBJ databases">
        <title>Genome sequences of Apibacter spp., gut symbionts of Asian honey bees.</title>
        <authorList>
            <person name="Kwong W.K."/>
            <person name="Steele M.I."/>
            <person name="Moran N.A."/>
        </authorList>
    </citation>
    <scope>NUCLEOTIDE SEQUENCE [LARGE SCALE GENOMIC DNA]</scope>
    <source>
        <strain evidence="2">wkB301</strain>
    </source>
</reference>
<name>A0A2S8AET9_9FLAO</name>
<dbReference type="Proteomes" id="UP000238042">
    <property type="component" value="Unassembled WGS sequence"/>
</dbReference>
<organism evidence="1 2">
    <name type="scientific">Apibacter adventoris</name>
    <dbReference type="NCBI Taxonomy" id="1679466"/>
    <lineage>
        <taxon>Bacteria</taxon>
        <taxon>Pseudomonadati</taxon>
        <taxon>Bacteroidota</taxon>
        <taxon>Flavobacteriia</taxon>
        <taxon>Flavobacteriales</taxon>
        <taxon>Weeksellaceae</taxon>
        <taxon>Apibacter</taxon>
    </lineage>
</organism>
<evidence type="ECO:0000313" key="1">
    <source>
        <dbReference type="EMBL" id="PQL93775.1"/>
    </source>
</evidence>
<proteinExistence type="predicted"/>
<sequence>MIKKIIYNWILVLGILILSGCSSMVLDNTFCENILGLDISINKELYKYEEDGVRGKGVLFIEYLFNKKHNNLFIDKKDYPHSYDIRKDWQLSQWEEVSLIDKRVFKLIGEYNIVDEKFRQYISIINDLILSENNLVSYYYKERNGYFYAIEMYLIDVSNNKLYFLYMKV</sequence>
<evidence type="ECO:0000313" key="2">
    <source>
        <dbReference type="Proteomes" id="UP000238042"/>
    </source>
</evidence>
<keyword evidence="2" id="KW-1185">Reference proteome</keyword>
<dbReference type="EMBL" id="PSZM01000028">
    <property type="protein sequence ID" value="PQL93775.1"/>
    <property type="molecule type" value="Genomic_DNA"/>
</dbReference>